<name>Q9ETI5_RHOHA</name>
<dbReference type="AlphaFoldDB" id="Q9ETI5"/>
<geneLocation type="plasmid" evidence="3">
    <name>pREAT701</name>
    <name>p33701</name>
</geneLocation>
<organism evidence="3">
    <name type="scientific">Rhodococcus hoagii</name>
    <name type="common">Corynebacterium equii</name>
    <dbReference type="NCBI Taxonomy" id="43767"/>
    <lineage>
        <taxon>Bacteria</taxon>
        <taxon>Bacillati</taxon>
        <taxon>Actinomycetota</taxon>
        <taxon>Actinomycetes</taxon>
        <taxon>Mycobacteriales</taxon>
        <taxon>Nocardiaceae</taxon>
        <taxon>Prescottella</taxon>
    </lineage>
</organism>
<evidence type="ECO:0000313" key="2">
    <source>
        <dbReference type="EMBL" id="AAG21732.1"/>
    </source>
</evidence>
<protein>
    <submittedName>
        <fullName evidence="3">Uncharacterized protein</fullName>
    </submittedName>
</protein>
<feature type="region of interest" description="Disordered" evidence="1">
    <location>
        <begin position="78"/>
        <end position="99"/>
    </location>
</feature>
<evidence type="ECO:0000313" key="3">
    <source>
        <dbReference type="EMBL" id="BAB16638.1"/>
    </source>
</evidence>
<proteinExistence type="predicted"/>
<geneLocation type="plasmid" evidence="2">
    <name>unnamed</name>
</geneLocation>
<accession>Q9ETI5</accession>
<evidence type="ECO:0000256" key="1">
    <source>
        <dbReference type="SAM" id="MobiDB-lite"/>
    </source>
</evidence>
<reference evidence="3" key="1">
    <citation type="journal article" date="2000" name="Infect. Immun.">
        <title>DNA sequence and comparison of virulence plasmids from Rhodococcus equi ATCC 33701 and 103.</title>
        <authorList>
            <person name="Takai S."/>
            <person name="Hines S.A."/>
            <person name="Sekizaki T."/>
            <person name="Nicholson V.M."/>
            <person name="Alperin D.A."/>
            <person name="Osaki M."/>
            <person name="Takamatsu D."/>
            <person name="Nakamura M."/>
            <person name="Suzuki K."/>
            <person name="Ogino N."/>
            <person name="Kakuda T."/>
            <person name="Dan H."/>
            <person name="Prescott J.F."/>
        </authorList>
    </citation>
    <scope>NUCLEOTIDE SEQUENCE</scope>
    <source>
        <strain evidence="2">103</strain>
        <strain evidence="3">ATCC33701</strain>
        <plasmid evidence="3">pREAT701 (p33701)</plasmid>
        <plasmid evidence="2">unnamed</plasmid>
    </source>
</reference>
<sequence>MTCQGDTAPKCGTPRERREPIHCGLWPRLRMRRHAAPSDRTPPRTFARTCAESGSVCWRVSPSSRSWLARSMRLPRNSRSWMPLSSHARPLPSGRSSSW</sequence>
<dbReference type="EMBL" id="AP001204">
    <property type="protein sequence ID" value="BAB16638.1"/>
    <property type="molecule type" value="Genomic_DNA"/>
</dbReference>
<gene>
    <name evidence="3" type="primary">orf29</name>
</gene>
<dbReference type="EMBL" id="AF116907">
    <property type="protein sequence ID" value="AAG21732.1"/>
    <property type="molecule type" value="Genomic_DNA"/>
</dbReference>
<keyword evidence="3" id="KW-0614">Plasmid</keyword>